<dbReference type="NCBIfam" id="TIGR03400">
    <property type="entry name" value="18S_RNA_Rcl1p"/>
    <property type="match status" value="1"/>
</dbReference>
<dbReference type="InterPro" id="IPR023797">
    <property type="entry name" value="RNA3'_phos_cyclase_dom"/>
</dbReference>
<dbReference type="InterPro" id="IPR013792">
    <property type="entry name" value="RNA3'P_cycl/enolpyr_Trfase_a/b"/>
</dbReference>
<feature type="domain" description="RNA 3'-terminal phosphate cyclase" evidence="5">
    <location>
        <begin position="12"/>
        <end position="338"/>
    </location>
</feature>
<dbReference type="InterPro" id="IPR016443">
    <property type="entry name" value="RNA3'_term_phos_cyc_type_2"/>
</dbReference>
<proteinExistence type="inferred from homology"/>
<gene>
    <name evidence="7" type="ORF">M407DRAFT_70373</name>
</gene>
<dbReference type="PANTHER" id="PTHR11096:SF1">
    <property type="entry name" value="RNA 3'-TERMINAL PHOSPHATE CYCLASE-LIKE PROTEIN"/>
    <property type="match status" value="1"/>
</dbReference>
<comment type="subcellular location">
    <subcellularLocation>
        <location evidence="1">Nucleus</location>
        <location evidence="1">Nucleolus</location>
    </subcellularLocation>
</comment>
<dbReference type="Gene3D" id="3.65.10.20">
    <property type="entry name" value="RNA 3'-terminal phosphate cyclase domain"/>
    <property type="match status" value="1"/>
</dbReference>
<evidence type="ECO:0000256" key="4">
    <source>
        <dbReference type="ARBA" id="ARBA00023242"/>
    </source>
</evidence>
<evidence type="ECO:0000256" key="2">
    <source>
        <dbReference type="ARBA" id="ARBA00007089"/>
    </source>
</evidence>
<protein>
    <recommendedName>
        <fullName evidence="9">RNA 3'-terminal phosphate cyclase domain-containing protein</fullName>
    </recommendedName>
</protein>
<dbReference type="GO" id="GO:0004521">
    <property type="term" value="F:RNA endonuclease activity"/>
    <property type="evidence" value="ECO:0007669"/>
    <property type="project" value="TreeGrafter"/>
</dbReference>
<dbReference type="AlphaFoldDB" id="A0A0C3L6J9"/>
<dbReference type="PIRSF" id="PIRSF005378">
    <property type="entry name" value="RNA3'_term_phos_cycl_euk"/>
    <property type="match status" value="1"/>
</dbReference>
<dbReference type="InterPro" id="IPR037136">
    <property type="entry name" value="RNA3'_phos_cyclase_dom_sf"/>
</dbReference>
<name>A0A0C3L6J9_9AGAM</name>
<dbReference type="OrthoDB" id="1911237at2759"/>
<reference evidence="7 8" key="1">
    <citation type="submission" date="2014-04" db="EMBL/GenBank/DDBJ databases">
        <authorList>
            <consortium name="DOE Joint Genome Institute"/>
            <person name="Kuo A."/>
            <person name="Girlanda M."/>
            <person name="Perotto S."/>
            <person name="Kohler A."/>
            <person name="Nagy L.G."/>
            <person name="Floudas D."/>
            <person name="Copeland A."/>
            <person name="Barry K.W."/>
            <person name="Cichocki N."/>
            <person name="Veneault-Fourrey C."/>
            <person name="LaButti K."/>
            <person name="Lindquist E.A."/>
            <person name="Lipzen A."/>
            <person name="Lundell T."/>
            <person name="Morin E."/>
            <person name="Murat C."/>
            <person name="Sun H."/>
            <person name="Tunlid A."/>
            <person name="Henrissat B."/>
            <person name="Grigoriev I.V."/>
            <person name="Hibbett D.S."/>
            <person name="Martin F."/>
            <person name="Nordberg H.P."/>
            <person name="Cantor M.N."/>
            <person name="Hua S.X."/>
        </authorList>
    </citation>
    <scope>NUCLEOTIDE SEQUENCE [LARGE SCALE GENOMIC DNA]</scope>
    <source>
        <strain evidence="7 8">MUT 4182</strain>
    </source>
</reference>
<keyword evidence="3" id="KW-0690">Ribosome biogenesis</keyword>
<evidence type="ECO:0000313" key="8">
    <source>
        <dbReference type="Proteomes" id="UP000054248"/>
    </source>
</evidence>
<sequence length="368" mass="40073">MASTLVNNAVVKFSGHEHLRNRVVLSLLSGKPIRIDKIRSDDKDPGLRDYEVSLLRLLEKICNGMVIEISYTGTTILIKPGIINGGLVTHECPTSRSVGYFLEPVLMLAPFSKKPLNLTITGVTTDDKDLSVDLLRTVTLPHLQLFGISEGVELKIKKRGAPPLGGGEVQFSCPIVRTLKIINFVEPGKIKRIRGIAHAVRVSPQLSHRMVEAARSVLNRYIPDIYIHTDVYKGQDSGKSPGFALTLLSESTTSAIHCAEAVSQPGASPEDVALVAARSLLSEIRAGGCVDQKHQCLVMLMMVLGTEDVGRCRIGPLSERSIQFMRDIRDVFGTTFKVVPADPSDLDSKDLVISCYGTGYVNSNRSVA</sequence>
<dbReference type="InterPro" id="IPR020719">
    <property type="entry name" value="RNA3'_term_phos_cycl-like_CS"/>
</dbReference>
<dbReference type="GO" id="GO:0005730">
    <property type="term" value="C:nucleolus"/>
    <property type="evidence" value="ECO:0007669"/>
    <property type="project" value="UniProtKB-SubCell"/>
</dbReference>
<evidence type="ECO:0000313" key="7">
    <source>
        <dbReference type="EMBL" id="KIO29473.1"/>
    </source>
</evidence>
<dbReference type="InterPro" id="IPR013791">
    <property type="entry name" value="RNA3'-term_phos_cycl_insert"/>
</dbReference>
<evidence type="ECO:0000259" key="5">
    <source>
        <dbReference type="Pfam" id="PF01137"/>
    </source>
</evidence>
<dbReference type="CDD" id="cd00875">
    <property type="entry name" value="RNA_Cyclase_Class_I"/>
    <property type="match status" value="1"/>
</dbReference>
<accession>A0A0C3L6J9</accession>
<dbReference type="SUPFAM" id="SSF55205">
    <property type="entry name" value="EPT/RTPC-like"/>
    <property type="match status" value="1"/>
</dbReference>
<dbReference type="InterPro" id="IPR000228">
    <property type="entry name" value="RNA3'_term_phos_cyc"/>
</dbReference>
<reference evidence="8" key="2">
    <citation type="submission" date="2015-01" db="EMBL/GenBank/DDBJ databases">
        <title>Evolutionary Origins and Diversification of the Mycorrhizal Mutualists.</title>
        <authorList>
            <consortium name="DOE Joint Genome Institute"/>
            <consortium name="Mycorrhizal Genomics Consortium"/>
            <person name="Kohler A."/>
            <person name="Kuo A."/>
            <person name="Nagy L.G."/>
            <person name="Floudas D."/>
            <person name="Copeland A."/>
            <person name="Barry K.W."/>
            <person name="Cichocki N."/>
            <person name="Veneault-Fourrey C."/>
            <person name="LaButti K."/>
            <person name="Lindquist E.A."/>
            <person name="Lipzen A."/>
            <person name="Lundell T."/>
            <person name="Morin E."/>
            <person name="Murat C."/>
            <person name="Riley R."/>
            <person name="Ohm R."/>
            <person name="Sun H."/>
            <person name="Tunlid A."/>
            <person name="Henrissat B."/>
            <person name="Grigoriev I.V."/>
            <person name="Hibbett D.S."/>
            <person name="Martin F."/>
        </authorList>
    </citation>
    <scope>NUCLEOTIDE SEQUENCE [LARGE SCALE GENOMIC DNA]</scope>
    <source>
        <strain evidence="8">MUT 4182</strain>
    </source>
</reference>
<keyword evidence="8" id="KW-1185">Reference proteome</keyword>
<evidence type="ECO:0000256" key="3">
    <source>
        <dbReference type="ARBA" id="ARBA00022517"/>
    </source>
</evidence>
<keyword evidence="4" id="KW-0539">Nucleus</keyword>
<dbReference type="EMBL" id="KN822982">
    <property type="protein sequence ID" value="KIO29473.1"/>
    <property type="molecule type" value="Genomic_DNA"/>
</dbReference>
<dbReference type="HOGENOM" id="CLU_027882_1_0_1"/>
<comment type="similarity">
    <text evidence="2">Belongs to the RNA 3'-terminal cyclase family. Type 2 subfamily.</text>
</comment>
<dbReference type="GO" id="GO:0000479">
    <property type="term" value="P:endonucleolytic cleavage of tricistronic rRNA transcript (SSU-rRNA, 5.8S rRNA, LSU-rRNA)"/>
    <property type="evidence" value="ECO:0007669"/>
    <property type="project" value="TreeGrafter"/>
</dbReference>
<dbReference type="STRING" id="1051891.A0A0C3L6J9"/>
<dbReference type="Pfam" id="PF01137">
    <property type="entry name" value="RTC"/>
    <property type="match status" value="1"/>
</dbReference>
<dbReference type="Proteomes" id="UP000054248">
    <property type="component" value="Unassembled WGS sequence"/>
</dbReference>
<organism evidence="7 8">
    <name type="scientific">Tulasnella calospora MUT 4182</name>
    <dbReference type="NCBI Taxonomy" id="1051891"/>
    <lineage>
        <taxon>Eukaryota</taxon>
        <taxon>Fungi</taxon>
        <taxon>Dikarya</taxon>
        <taxon>Basidiomycota</taxon>
        <taxon>Agaricomycotina</taxon>
        <taxon>Agaricomycetes</taxon>
        <taxon>Cantharellales</taxon>
        <taxon>Tulasnellaceae</taxon>
        <taxon>Tulasnella</taxon>
    </lineage>
</organism>
<dbReference type="Pfam" id="PF05189">
    <property type="entry name" value="RTC_insert"/>
    <property type="match status" value="1"/>
</dbReference>
<dbReference type="InterPro" id="IPR036553">
    <property type="entry name" value="RPTC_insert"/>
</dbReference>
<dbReference type="Gene3D" id="3.30.360.20">
    <property type="entry name" value="RNA 3'-terminal phosphate cyclase, insert domain"/>
    <property type="match status" value="1"/>
</dbReference>
<evidence type="ECO:0000259" key="6">
    <source>
        <dbReference type="Pfam" id="PF05189"/>
    </source>
</evidence>
<dbReference type="PROSITE" id="PS01287">
    <property type="entry name" value="RTC"/>
    <property type="match status" value="1"/>
</dbReference>
<dbReference type="PANTHER" id="PTHR11096">
    <property type="entry name" value="RNA 3' TERMINAL PHOSPHATE CYCLASE"/>
    <property type="match status" value="1"/>
</dbReference>
<evidence type="ECO:0000256" key="1">
    <source>
        <dbReference type="ARBA" id="ARBA00004604"/>
    </source>
</evidence>
<feature type="domain" description="RNA 3'-terminal phosphate cyclase insert" evidence="6">
    <location>
        <begin position="185"/>
        <end position="285"/>
    </location>
</feature>
<evidence type="ECO:0008006" key="9">
    <source>
        <dbReference type="Google" id="ProtNLM"/>
    </source>
</evidence>